<protein>
    <submittedName>
        <fullName evidence="6">Uncharacterized protein</fullName>
    </submittedName>
</protein>
<evidence type="ECO:0000256" key="5">
    <source>
        <dbReference type="SAM" id="Phobius"/>
    </source>
</evidence>
<keyword evidence="3 5" id="KW-1133">Transmembrane helix</keyword>
<name>A0A0C2X5Z5_AMAMK</name>
<dbReference type="SUPFAM" id="SSF161084">
    <property type="entry name" value="MAPEG domain-like"/>
    <property type="match status" value="1"/>
</dbReference>
<feature type="transmembrane region" description="Helical" evidence="5">
    <location>
        <begin position="72"/>
        <end position="91"/>
    </location>
</feature>
<keyword evidence="7" id="KW-1185">Reference proteome</keyword>
<evidence type="ECO:0000256" key="3">
    <source>
        <dbReference type="ARBA" id="ARBA00022989"/>
    </source>
</evidence>
<dbReference type="Pfam" id="PF01124">
    <property type="entry name" value="MAPEG"/>
    <property type="match status" value="1"/>
</dbReference>
<feature type="transmembrane region" description="Helical" evidence="5">
    <location>
        <begin position="97"/>
        <end position="116"/>
    </location>
</feature>
<dbReference type="Gene3D" id="1.20.120.550">
    <property type="entry name" value="Membrane associated eicosanoid/glutathione metabolism-like domain"/>
    <property type="match status" value="1"/>
</dbReference>
<sequence>MVSLDSPLALYSIPAVLATVIYPQKRMIITIGKYGEWNNLAPRKSLDKLKESGKITLEFAAKLERMKYAHANGLETFPLWVAGLFAGLFAGLDNRLVNMHAITFVALRTLYNYIYINQRTKLHTSCRTIVYTASFAVPLSLIFRAAYALNSG</sequence>
<evidence type="ECO:0000256" key="4">
    <source>
        <dbReference type="ARBA" id="ARBA00023136"/>
    </source>
</evidence>
<feature type="transmembrane region" description="Helical" evidence="5">
    <location>
        <begin position="6"/>
        <end position="23"/>
    </location>
</feature>
<evidence type="ECO:0000313" key="7">
    <source>
        <dbReference type="Proteomes" id="UP000054549"/>
    </source>
</evidence>
<dbReference type="InterPro" id="IPR023352">
    <property type="entry name" value="MAPEG-like_dom_sf"/>
</dbReference>
<evidence type="ECO:0000256" key="1">
    <source>
        <dbReference type="ARBA" id="ARBA00004370"/>
    </source>
</evidence>
<evidence type="ECO:0000256" key="2">
    <source>
        <dbReference type="ARBA" id="ARBA00022692"/>
    </source>
</evidence>
<proteinExistence type="predicted"/>
<dbReference type="GO" id="GO:0016020">
    <property type="term" value="C:membrane"/>
    <property type="evidence" value="ECO:0007669"/>
    <property type="project" value="UniProtKB-SubCell"/>
</dbReference>
<dbReference type="AlphaFoldDB" id="A0A0C2X5Z5"/>
<dbReference type="PANTHER" id="PTHR35371">
    <property type="entry name" value="INNER MEMBRANE PROTEIN"/>
    <property type="match status" value="1"/>
</dbReference>
<dbReference type="HOGENOM" id="CLU_110778_0_1_1"/>
<dbReference type="PANTHER" id="PTHR35371:SF1">
    <property type="entry name" value="BLR7753 PROTEIN"/>
    <property type="match status" value="1"/>
</dbReference>
<dbReference type="InParanoid" id="A0A0C2X5Z5"/>
<keyword evidence="4 5" id="KW-0472">Membrane</keyword>
<keyword evidence="2 5" id="KW-0812">Transmembrane</keyword>
<dbReference type="OrthoDB" id="2122304at2759"/>
<dbReference type="Proteomes" id="UP000054549">
    <property type="component" value="Unassembled WGS sequence"/>
</dbReference>
<evidence type="ECO:0000313" key="6">
    <source>
        <dbReference type="EMBL" id="KIL64143.1"/>
    </source>
</evidence>
<dbReference type="InterPro" id="IPR001129">
    <property type="entry name" value="Membr-assoc_MAPEG"/>
</dbReference>
<accession>A0A0C2X5Z5</accession>
<gene>
    <name evidence="6" type="ORF">M378DRAFT_163621</name>
</gene>
<organism evidence="6 7">
    <name type="scientific">Amanita muscaria (strain Koide BX008)</name>
    <dbReference type="NCBI Taxonomy" id="946122"/>
    <lineage>
        <taxon>Eukaryota</taxon>
        <taxon>Fungi</taxon>
        <taxon>Dikarya</taxon>
        <taxon>Basidiomycota</taxon>
        <taxon>Agaricomycotina</taxon>
        <taxon>Agaricomycetes</taxon>
        <taxon>Agaricomycetidae</taxon>
        <taxon>Agaricales</taxon>
        <taxon>Pluteineae</taxon>
        <taxon>Amanitaceae</taxon>
        <taxon>Amanita</taxon>
    </lineage>
</organism>
<dbReference type="EMBL" id="KN818252">
    <property type="protein sequence ID" value="KIL64143.1"/>
    <property type="molecule type" value="Genomic_DNA"/>
</dbReference>
<comment type="subcellular location">
    <subcellularLocation>
        <location evidence="1">Membrane</location>
    </subcellularLocation>
</comment>
<reference evidence="6 7" key="1">
    <citation type="submission" date="2014-04" db="EMBL/GenBank/DDBJ databases">
        <title>Evolutionary Origins and Diversification of the Mycorrhizal Mutualists.</title>
        <authorList>
            <consortium name="DOE Joint Genome Institute"/>
            <consortium name="Mycorrhizal Genomics Consortium"/>
            <person name="Kohler A."/>
            <person name="Kuo A."/>
            <person name="Nagy L.G."/>
            <person name="Floudas D."/>
            <person name="Copeland A."/>
            <person name="Barry K.W."/>
            <person name="Cichocki N."/>
            <person name="Veneault-Fourrey C."/>
            <person name="LaButti K."/>
            <person name="Lindquist E.A."/>
            <person name="Lipzen A."/>
            <person name="Lundell T."/>
            <person name="Morin E."/>
            <person name="Murat C."/>
            <person name="Riley R."/>
            <person name="Ohm R."/>
            <person name="Sun H."/>
            <person name="Tunlid A."/>
            <person name="Henrissat B."/>
            <person name="Grigoriev I.V."/>
            <person name="Hibbett D.S."/>
            <person name="Martin F."/>
        </authorList>
    </citation>
    <scope>NUCLEOTIDE SEQUENCE [LARGE SCALE GENOMIC DNA]</scope>
    <source>
        <strain evidence="6 7">Koide BX008</strain>
    </source>
</reference>
<feature type="transmembrane region" description="Helical" evidence="5">
    <location>
        <begin position="128"/>
        <end position="149"/>
    </location>
</feature>